<dbReference type="GO" id="GO:0046983">
    <property type="term" value="F:protein dimerization activity"/>
    <property type="evidence" value="ECO:0007669"/>
    <property type="project" value="InterPro"/>
</dbReference>
<feature type="compositionally biased region" description="Basic and acidic residues" evidence="9">
    <location>
        <begin position="359"/>
        <end position="383"/>
    </location>
</feature>
<dbReference type="EMBL" id="JGYP01000001">
    <property type="protein sequence ID" value="KFI46741.1"/>
    <property type="molecule type" value="Genomic_DNA"/>
</dbReference>
<dbReference type="InterPro" id="IPR011712">
    <property type="entry name" value="Sig_transdc_His_kin_sub3_dim/P"/>
</dbReference>
<proteinExistence type="predicted"/>
<evidence type="ECO:0000256" key="5">
    <source>
        <dbReference type="ARBA" id="ARBA00022741"/>
    </source>
</evidence>
<keyword evidence="4" id="KW-0808">Transferase</keyword>
<organism evidence="12 13">
    <name type="scientific">Bifidobacterium bohemicum DSM 22767</name>
    <dbReference type="NCBI Taxonomy" id="1437606"/>
    <lineage>
        <taxon>Bacteria</taxon>
        <taxon>Bacillati</taxon>
        <taxon>Actinomycetota</taxon>
        <taxon>Actinomycetes</taxon>
        <taxon>Bifidobacteriales</taxon>
        <taxon>Bifidobacteriaceae</taxon>
        <taxon>Bifidobacterium</taxon>
    </lineage>
</organism>
<keyword evidence="10" id="KW-1133">Transmembrane helix</keyword>
<keyword evidence="10" id="KW-0472">Membrane</keyword>
<feature type="domain" description="Signal transduction histidine kinase subgroup 3 dimerisation and phosphoacceptor" evidence="11">
    <location>
        <begin position="251"/>
        <end position="316"/>
    </location>
</feature>
<dbReference type="PANTHER" id="PTHR24421">
    <property type="entry name" value="NITRATE/NITRITE SENSOR PROTEIN NARX-RELATED"/>
    <property type="match status" value="1"/>
</dbReference>
<comment type="caution">
    <text evidence="12">The sequence shown here is derived from an EMBL/GenBank/DDBJ whole genome shotgun (WGS) entry which is preliminary data.</text>
</comment>
<dbReference type="InterPro" id="IPR050482">
    <property type="entry name" value="Sensor_HK_TwoCompSys"/>
</dbReference>
<evidence type="ECO:0000313" key="13">
    <source>
        <dbReference type="Proteomes" id="UP000029096"/>
    </source>
</evidence>
<dbReference type="PANTHER" id="PTHR24421:SF10">
    <property type="entry name" value="NITRATE_NITRITE SENSOR PROTEIN NARQ"/>
    <property type="match status" value="1"/>
</dbReference>
<dbReference type="STRING" id="1437606.BBOH_0213"/>
<feature type="transmembrane region" description="Helical" evidence="10">
    <location>
        <begin position="185"/>
        <end position="205"/>
    </location>
</feature>
<accession>A0A086ZJP1</accession>
<protein>
    <recommendedName>
        <fullName evidence="2">histidine kinase</fullName>
        <ecNumber evidence="2">2.7.13.3</ecNumber>
    </recommendedName>
</protein>
<feature type="transmembrane region" description="Helical" evidence="10">
    <location>
        <begin position="64"/>
        <end position="85"/>
    </location>
</feature>
<dbReference type="GO" id="GO:0000155">
    <property type="term" value="F:phosphorelay sensor kinase activity"/>
    <property type="evidence" value="ECO:0007669"/>
    <property type="project" value="InterPro"/>
</dbReference>
<comment type="catalytic activity">
    <reaction evidence="1">
        <text>ATP + protein L-histidine = ADP + protein N-phospho-L-histidine.</text>
        <dbReference type="EC" id="2.7.13.3"/>
    </reaction>
</comment>
<evidence type="ECO:0000256" key="8">
    <source>
        <dbReference type="ARBA" id="ARBA00023012"/>
    </source>
</evidence>
<keyword evidence="5" id="KW-0547">Nucleotide-binding</keyword>
<reference evidence="12 13" key="1">
    <citation type="submission" date="2014-03" db="EMBL/GenBank/DDBJ databases">
        <title>Genomics of Bifidobacteria.</title>
        <authorList>
            <person name="Ventura M."/>
            <person name="Milani C."/>
            <person name="Lugli G.A."/>
        </authorList>
    </citation>
    <scope>NUCLEOTIDE SEQUENCE [LARGE SCALE GENOMIC DNA]</scope>
    <source>
        <strain evidence="12 13">DSM 22767</strain>
    </source>
</reference>
<dbReference type="EC" id="2.7.13.3" evidence="2"/>
<keyword evidence="6 12" id="KW-0418">Kinase</keyword>
<feature type="transmembrane region" description="Helical" evidence="10">
    <location>
        <begin position="33"/>
        <end position="52"/>
    </location>
</feature>
<evidence type="ECO:0000256" key="1">
    <source>
        <dbReference type="ARBA" id="ARBA00000085"/>
    </source>
</evidence>
<keyword evidence="13" id="KW-1185">Reference proteome</keyword>
<dbReference type="GO" id="GO:0005524">
    <property type="term" value="F:ATP binding"/>
    <property type="evidence" value="ECO:0007669"/>
    <property type="project" value="UniProtKB-KW"/>
</dbReference>
<keyword evidence="10" id="KW-0812">Transmembrane</keyword>
<evidence type="ECO:0000256" key="9">
    <source>
        <dbReference type="SAM" id="MobiDB-lite"/>
    </source>
</evidence>
<evidence type="ECO:0000256" key="4">
    <source>
        <dbReference type="ARBA" id="ARBA00022679"/>
    </source>
</evidence>
<evidence type="ECO:0000256" key="6">
    <source>
        <dbReference type="ARBA" id="ARBA00022777"/>
    </source>
</evidence>
<keyword evidence="3" id="KW-0597">Phosphoprotein</keyword>
<evidence type="ECO:0000256" key="2">
    <source>
        <dbReference type="ARBA" id="ARBA00012438"/>
    </source>
</evidence>
<dbReference type="GO" id="GO:0016020">
    <property type="term" value="C:membrane"/>
    <property type="evidence" value="ECO:0007669"/>
    <property type="project" value="InterPro"/>
</dbReference>
<dbReference type="AlphaFoldDB" id="A0A086ZJP1"/>
<evidence type="ECO:0000256" key="7">
    <source>
        <dbReference type="ARBA" id="ARBA00022840"/>
    </source>
</evidence>
<dbReference type="Pfam" id="PF07730">
    <property type="entry name" value="HisKA_3"/>
    <property type="match status" value="1"/>
</dbReference>
<keyword evidence="7" id="KW-0067">ATP-binding</keyword>
<feature type="transmembrane region" description="Helical" evidence="10">
    <location>
        <begin position="146"/>
        <end position="164"/>
    </location>
</feature>
<evidence type="ECO:0000313" key="12">
    <source>
        <dbReference type="EMBL" id="KFI46741.1"/>
    </source>
</evidence>
<dbReference type="Proteomes" id="UP000029096">
    <property type="component" value="Unassembled WGS sequence"/>
</dbReference>
<keyword evidence="8" id="KW-0902">Two-component regulatory system</keyword>
<evidence type="ECO:0000256" key="10">
    <source>
        <dbReference type="SAM" id="Phobius"/>
    </source>
</evidence>
<evidence type="ECO:0000256" key="3">
    <source>
        <dbReference type="ARBA" id="ARBA00022553"/>
    </source>
</evidence>
<evidence type="ECO:0000259" key="11">
    <source>
        <dbReference type="Pfam" id="PF07730"/>
    </source>
</evidence>
<dbReference type="Gene3D" id="1.20.5.1930">
    <property type="match status" value="1"/>
</dbReference>
<gene>
    <name evidence="12" type="ORF">BBOH_0213</name>
</gene>
<dbReference type="eggNOG" id="COG4585">
    <property type="taxonomic scope" value="Bacteria"/>
</dbReference>
<name>A0A086ZJP1_9BIFI</name>
<feature type="region of interest" description="Disordered" evidence="9">
    <location>
        <begin position="352"/>
        <end position="383"/>
    </location>
</feature>
<sequence length="383" mass="42296">MNAQHRDFAARILLLACSALLEAQRERGSFSTVAIVALLASICCSALTQWLSDRSGSTSRLQTFVCIIRLGLCVVALWIPEFLAYTPLLAFDAMKVLADFPITTADCRQKTHAPASGRFSVKYNDDGMNRIIGNARLGQIDQFSGWLKLITVWCWAIPLIRSYWAYTSAGDPPPLRHQQFNAVPALEAGSVILLSCLAALLGHAYTMADAEHQSLLQLFDKMRVTRRHNAAQVKTLRDSQAESTHVATLRERTRIAREIHDNVGHILTRALMQTQAASAVATATGNQASAKELSEISTSLNEAMTMVRRSVHNLEDDGTDFNAQIAGVVDMINAARPDFYSLSGLRYHRHPSSGGSNLDLRHPRSADQRHSPFRHEHGNRLTA</sequence>